<dbReference type="PROSITE" id="PS00927">
    <property type="entry name" value="TREHALASE_1"/>
    <property type="match status" value="1"/>
</dbReference>
<keyword evidence="4" id="KW-1185">Reference proteome</keyword>
<dbReference type="EMBL" id="FOFP01000001">
    <property type="protein sequence ID" value="SEP59933.1"/>
    <property type="molecule type" value="Genomic_DNA"/>
</dbReference>
<accession>A0ABY1AZT9</accession>
<dbReference type="PANTHER" id="PTHR23403:SF8">
    <property type="entry name" value="CYTOPLASMIC TREHALASE"/>
    <property type="match status" value="1"/>
</dbReference>
<dbReference type="InterPro" id="IPR008928">
    <property type="entry name" value="6-hairpin_glycosidase_sf"/>
</dbReference>
<evidence type="ECO:0000256" key="1">
    <source>
        <dbReference type="ARBA" id="ARBA00022801"/>
    </source>
</evidence>
<dbReference type="PROSITE" id="PS00928">
    <property type="entry name" value="TREHALASE_2"/>
    <property type="match status" value="1"/>
</dbReference>
<dbReference type="NCBIfam" id="NF009774">
    <property type="entry name" value="PRK13271.1"/>
    <property type="match status" value="1"/>
</dbReference>
<comment type="caution">
    <text evidence="3">The sequence shown here is derived from an EMBL/GenBank/DDBJ whole genome shotgun (WGS) entry which is preliminary data.</text>
</comment>
<dbReference type="RefSeq" id="WP_069517115.1">
    <property type="nucleotide sequence ID" value="NZ_FOFP01000001.1"/>
</dbReference>
<dbReference type="Pfam" id="PF01204">
    <property type="entry name" value="Trehalase"/>
    <property type="match status" value="1"/>
</dbReference>
<evidence type="ECO:0000313" key="3">
    <source>
        <dbReference type="EMBL" id="SEP59933.1"/>
    </source>
</evidence>
<dbReference type="PRINTS" id="PR00744">
    <property type="entry name" value="GLHYDRLASE37"/>
</dbReference>
<sequence length="550" mass="62190">MAVQRTINAETLVDPFSDALADVCPADTLSPAERYQELFVAVQTQRVFADSKTFVDCAPRQYPEHILQAYRAEHHGPDFDLAAFVDAHFSVFSFAERDFDADRSASLCAHIDRLWPVLTRHPCEHPQRSSLLPLPFDYVVPGGRFTELYYWDSYFTMLGLDASGQCELMRHMADNFAYLIDTYGHVPNGSRTYYLSRSQPPVFALMTDLFEECGVRRASDYLPQLRKEHAFWMDGADHLPAGETHRRCVRLPCGSVLNRYWDDRDTPRDEAYLEDVETAHACARPPHHVYRDLRAGCESGWDFSSRWLDDPQQLSSIRTTRILPVDLNSFLYKLERQIARLSAIRDDPQSAEAFDALADARRVAIDRYLWSAEAGTYLDYDWQRASPRTALTAAMLTPLFVGLASPTQADGVATAVSEHLLMPGGLATTTVDVSAQQWDKPNGWAPLQWIAIRGLQHYGHAQLAEEIEQRWLSIVAERFEQGSKLVEKYVLQAGAEPADGGEYPLQDGFGWTNGVTRQLLREDPKHQANRCRAGTCSVHEQRVDVQPSGT</sequence>
<proteinExistence type="predicted"/>
<gene>
    <name evidence="3" type="ORF">SAMN05216600_10140</name>
</gene>
<dbReference type="PANTHER" id="PTHR23403">
    <property type="entry name" value="TREHALASE"/>
    <property type="match status" value="1"/>
</dbReference>
<organism evidence="3 4">
    <name type="scientific">Pseudomonas cuatrocienegasensis</name>
    <dbReference type="NCBI Taxonomy" id="543360"/>
    <lineage>
        <taxon>Bacteria</taxon>
        <taxon>Pseudomonadati</taxon>
        <taxon>Pseudomonadota</taxon>
        <taxon>Gammaproteobacteria</taxon>
        <taxon>Pseudomonadales</taxon>
        <taxon>Pseudomonadaceae</taxon>
        <taxon>Pseudomonas</taxon>
    </lineage>
</organism>
<dbReference type="InterPro" id="IPR001661">
    <property type="entry name" value="Glyco_hydro_37"/>
</dbReference>
<dbReference type="SUPFAM" id="SSF48208">
    <property type="entry name" value="Six-hairpin glycosidases"/>
    <property type="match status" value="1"/>
</dbReference>
<keyword evidence="2" id="KW-0326">Glycosidase</keyword>
<evidence type="ECO:0000313" key="4">
    <source>
        <dbReference type="Proteomes" id="UP000198512"/>
    </source>
</evidence>
<keyword evidence="1" id="KW-0378">Hydrolase</keyword>
<name>A0ABY1AZT9_9PSED</name>
<dbReference type="Gene3D" id="1.50.10.10">
    <property type="match status" value="1"/>
</dbReference>
<dbReference type="InterPro" id="IPR012341">
    <property type="entry name" value="6hp_glycosidase-like_sf"/>
</dbReference>
<reference evidence="3 4" key="1">
    <citation type="submission" date="2016-10" db="EMBL/GenBank/DDBJ databases">
        <authorList>
            <person name="Varghese N."/>
            <person name="Submissions S."/>
        </authorList>
    </citation>
    <scope>NUCLEOTIDE SEQUENCE [LARGE SCALE GENOMIC DNA]</scope>
    <source>
        <strain evidence="3 4">CIP 109853</strain>
    </source>
</reference>
<dbReference type="InterPro" id="IPR018232">
    <property type="entry name" value="Glyco_hydro_37_CS"/>
</dbReference>
<protein>
    <submittedName>
        <fullName evidence="3">Alpha,alpha-trehalase</fullName>
    </submittedName>
</protein>
<evidence type="ECO:0000256" key="2">
    <source>
        <dbReference type="ARBA" id="ARBA00023295"/>
    </source>
</evidence>
<dbReference type="NCBIfam" id="NF009773">
    <property type="entry name" value="PRK13270.1"/>
    <property type="match status" value="1"/>
</dbReference>
<dbReference type="Proteomes" id="UP000198512">
    <property type="component" value="Unassembled WGS sequence"/>
</dbReference>